<protein>
    <recommendedName>
        <fullName evidence="1">M23ase beta-sheet core domain-containing protein</fullName>
    </recommendedName>
</protein>
<dbReference type="PANTHER" id="PTHR21666">
    <property type="entry name" value="PEPTIDASE-RELATED"/>
    <property type="match status" value="1"/>
</dbReference>
<dbReference type="GO" id="GO:0004222">
    <property type="term" value="F:metalloendopeptidase activity"/>
    <property type="evidence" value="ECO:0007669"/>
    <property type="project" value="TreeGrafter"/>
</dbReference>
<dbReference type="RefSeq" id="WP_088909205.1">
    <property type="nucleotide sequence ID" value="NZ_CP018145.1"/>
</dbReference>
<dbReference type="KEGG" id="bfm:BP422_19520"/>
<dbReference type="InterPro" id="IPR050570">
    <property type="entry name" value="Cell_wall_metabolism_enzyme"/>
</dbReference>
<dbReference type="EMBL" id="CP018145">
    <property type="protein sequence ID" value="ASJ55541.1"/>
    <property type="molecule type" value="Genomic_DNA"/>
</dbReference>
<dbReference type="Pfam" id="PF01551">
    <property type="entry name" value="Peptidase_M23"/>
    <property type="match status" value="1"/>
</dbReference>
<dbReference type="SUPFAM" id="SSF51261">
    <property type="entry name" value="Duplicated hybrid motif"/>
    <property type="match status" value="1"/>
</dbReference>
<gene>
    <name evidence="2" type="ORF">BP422_19520</name>
</gene>
<sequence>MHVSKVDEMLKGYRVTSPYGPRADPFTSKQVFHTGIDLVKKHRSPIHAFVTGVVTHAKEGVKGSGYGGFGIVVAVKDRNGCTHVYAHLHSASVKVGDQVKCGDVVGLQGSTGRSTGSHLHYEVRRGGFGTHTDPVAYLREYYQSVDKPVDRGDEDKVKALEPWKLQLADKALDSLASKKDTEGKALINNAEEWKQRLRTEPQEVLNDLPWLLFVLVDRATNTPDFLVQQEGDVDHERRV</sequence>
<reference evidence="2 3" key="1">
    <citation type="submission" date="2016-11" db="EMBL/GenBank/DDBJ databases">
        <authorList>
            <person name="Jaros S."/>
            <person name="Januszkiewicz K."/>
            <person name="Wedrychowicz H."/>
        </authorList>
    </citation>
    <scope>NUCLEOTIDE SEQUENCE [LARGE SCALE GENOMIC DNA]</scope>
    <source>
        <strain evidence="2 3">NF2</strain>
    </source>
</reference>
<dbReference type="Gene3D" id="2.70.70.10">
    <property type="entry name" value="Glucose Permease (Domain IIA)"/>
    <property type="match status" value="1"/>
</dbReference>
<dbReference type="AlphaFoldDB" id="A0A220MKJ8"/>
<accession>A0A220MKJ8</accession>
<dbReference type="Proteomes" id="UP000197781">
    <property type="component" value="Chromosome"/>
</dbReference>
<dbReference type="InterPro" id="IPR016047">
    <property type="entry name" value="M23ase_b-sheet_dom"/>
</dbReference>
<dbReference type="CDD" id="cd12797">
    <property type="entry name" value="M23_peptidase"/>
    <property type="match status" value="1"/>
</dbReference>
<proteinExistence type="predicted"/>
<dbReference type="InterPro" id="IPR011055">
    <property type="entry name" value="Dup_hybrid_motif"/>
</dbReference>
<organism evidence="2 3">
    <name type="scientific">Brevibacillus formosus</name>
    <dbReference type="NCBI Taxonomy" id="54913"/>
    <lineage>
        <taxon>Bacteria</taxon>
        <taxon>Bacillati</taxon>
        <taxon>Bacillota</taxon>
        <taxon>Bacilli</taxon>
        <taxon>Bacillales</taxon>
        <taxon>Paenibacillaceae</taxon>
        <taxon>Brevibacillus</taxon>
    </lineage>
</organism>
<feature type="domain" description="M23ase beta-sheet core" evidence="1">
    <location>
        <begin position="32"/>
        <end position="127"/>
    </location>
</feature>
<evidence type="ECO:0000313" key="2">
    <source>
        <dbReference type="EMBL" id="ASJ55541.1"/>
    </source>
</evidence>
<name>A0A220MKJ8_9BACL</name>
<dbReference type="PANTHER" id="PTHR21666:SF270">
    <property type="entry name" value="MUREIN HYDROLASE ACTIVATOR ENVC"/>
    <property type="match status" value="1"/>
</dbReference>
<evidence type="ECO:0000259" key="1">
    <source>
        <dbReference type="Pfam" id="PF01551"/>
    </source>
</evidence>
<evidence type="ECO:0000313" key="3">
    <source>
        <dbReference type="Proteomes" id="UP000197781"/>
    </source>
</evidence>